<dbReference type="GO" id="GO:0006665">
    <property type="term" value="P:sphingolipid metabolic process"/>
    <property type="evidence" value="ECO:0007669"/>
    <property type="project" value="InterPro"/>
</dbReference>
<dbReference type="InterPro" id="IPR035992">
    <property type="entry name" value="Ricin_B-like_lectins"/>
</dbReference>
<dbReference type="PROSITE" id="PS51318">
    <property type="entry name" value="TAT"/>
    <property type="match status" value="1"/>
</dbReference>
<dbReference type="CDD" id="cd00161">
    <property type="entry name" value="beta-trefoil_Ricin-like"/>
    <property type="match status" value="1"/>
</dbReference>
<comment type="similarity">
    <text evidence="1">Belongs to the glycosyl hydrolase 30 family.</text>
</comment>
<dbReference type="Gene3D" id="2.60.40.1180">
    <property type="entry name" value="Golgi alpha-mannosidase II"/>
    <property type="match status" value="1"/>
</dbReference>
<evidence type="ECO:0000256" key="4">
    <source>
        <dbReference type="SAM" id="Phobius"/>
    </source>
</evidence>
<dbReference type="SUPFAM" id="SSF51011">
    <property type="entry name" value="Glycosyl hydrolase domain"/>
    <property type="match status" value="1"/>
</dbReference>
<accession>A0A919SPD5</accession>
<name>A0A919SPD5_9ACTN</name>
<dbReference type="Gene3D" id="3.20.20.80">
    <property type="entry name" value="Glycosidases"/>
    <property type="match status" value="1"/>
</dbReference>
<proteinExistence type="inferred from homology"/>
<dbReference type="InterPro" id="IPR006311">
    <property type="entry name" value="TAT_signal"/>
</dbReference>
<keyword evidence="4" id="KW-0472">Membrane</keyword>
<keyword evidence="7" id="KW-1185">Reference proteome</keyword>
<evidence type="ECO:0000313" key="7">
    <source>
        <dbReference type="Proteomes" id="UP000681340"/>
    </source>
</evidence>
<dbReference type="InterPro" id="IPR033452">
    <property type="entry name" value="GH30_C"/>
</dbReference>
<keyword evidence="2" id="KW-0732">Signal</keyword>
<dbReference type="PANTHER" id="PTHR11069:SF38">
    <property type="entry name" value="GLUCURONOXYLANASE XYNC"/>
    <property type="match status" value="1"/>
</dbReference>
<evidence type="ECO:0000256" key="2">
    <source>
        <dbReference type="ARBA" id="ARBA00022729"/>
    </source>
</evidence>
<dbReference type="Proteomes" id="UP000681340">
    <property type="component" value="Unassembled WGS sequence"/>
</dbReference>
<dbReference type="Pfam" id="PF14200">
    <property type="entry name" value="RicinB_lectin_2"/>
    <property type="match status" value="2"/>
</dbReference>
<dbReference type="PROSITE" id="PS50231">
    <property type="entry name" value="RICIN_B_LECTIN"/>
    <property type="match status" value="1"/>
</dbReference>
<dbReference type="InterPro" id="IPR013780">
    <property type="entry name" value="Glyco_hydro_b"/>
</dbReference>
<evidence type="ECO:0000313" key="6">
    <source>
        <dbReference type="EMBL" id="GIM76102.1"/>
    </source>
</evidence>
<evidence type="ECO:0000259" key="5">
    <source>
        <dbReference type="SMART" id="SM00458"/>
    </source>
</evidence>
<dbReference type="SMART" id="SM00458">
    <property type="entry name" value="RICIN"/>
    <property type="match status" value="1"/>
</dbReference>
<keyword evidence="4" id="KW-1133">Transmembrane helix</keyword>
<dbReference type="InterPro" id="IPR017853">
    <property type="entry name" value="GH"/>
</dbReference>
<dbReference type="AlphaFoldDB" id="A0A919SPD5"/>
<dbReference type="InterPro" id="IPR001139">
    <property type="entry name" value="Glyco_hydro_30"/>
</dbReference>
<gene>
    <name evidence="6" type="ORF">Aau02nite_69270</name>
</gene>
<dbReference type="GO" id="GO:0016020">
    <property type="term" value="C:membrane"/>
    <property type="evidence" value="ECO:0007669"/>
    <property type="project" value="GOC"/>
</dbReference>
<dbReference type="SUPFAM" id="SSF51445">
    <property type="entry name" value="(Trans)glycosidases"/>
    <property type="match status" value="1"/>
</dbReference>
<dbReference type="GO" id="GO:0004348">
    <property type="term" value="F:glucosylceramidase activity"/>
    <property type="evidence" value="ECO:0007669"/>
    <property type="project" value="InterPro"/>
</dbReference>
<reference evidence="6" key="1">
    <citation type="submission" date="2021-03" db="EMBL/GenBank/DDBJ databases">
        <title>Whole genome shotgun sequence of Actinoplanes auranticolor NBRC 12245.</title>
        <authorList>
            <person name="Komaki H."/>
            <person name="Tamura T."/>
        </authorList>
    </citation>
    <scope>NUCLEOTIDE SEQUENCE</scope>
    <source>
        <strain evidence="6">NBRC 12245</strain>
    </source>
</reference>
<sequence>MTQDEIGPVDGGRNVVRRRTLLAVMGAVPVATVAASVVVATEASAAAANINPSATRQTIKGFGAMSHAAWIGDLTAAQRDTAFGNGDGKLGFSILRIPVNENQADWSRDLATAKRAVELGATVFASPWNPPASMIETFTRNGVANQKRLRAGSYAAYAQHLNNFTTHMRNNGVNLYAISVQNEPDYASEWTWWTPAEMTRFLRENAGSIGTRVIAPESFQYVKSVSDPILNDAAALANVDIIGAHLYGTPYSNFPYPLFKQKGGGKELWMTEVYYPNSNTNSGDAWPEALDVGEHIHRAMVDAEFQAYVWWYLRRSYSPMREDGQVSKRGAMMAHFSRFVRPGYVRIDATANPASNVYVSAYKNGNTVVIVAVNKNTSSVSQQFTLANTTASGSVSNWVTDASRTVAAQGALTMSNGSLTVNLPARSIMTFVTTVSGGITPTGDTYKLVNVSTGLVLGVQNMSTADGGLAVVWSDSGTADHNWVRIADGSNVRFRNAHSGKVLGVENMSTADNARVLQWGDTGTADHRWTLVANSDGSYRIRNVNSGKVLAILNGSSTLGTQAVQFTDNGSAKNNWRLVQVS</sequence>
<keyword evidence="4" id="KW-0812">Transmembrane</keyword>
<feature type="transmembrane region" description="Helical" evidence="4">
    <location>
        <begin position="21"/>
        <end position="40"/>
    </location>
</feature>
<dbReference type="PANTHER" id="PTHR11069">
    <property type="entry name" value="GLUCOSYLCERAMIDASE"/>
    <property type="match status" value="1"/>
</dbReference>
<dbReference type="Pfam" id="PF17189">
    <property type="entry name" value="Glyco_hydro_30C"/>
    <property type="match status" value="1"/>
</dbReference>
<keyword evidence="3" id="KW-0378">Hydrolase</keyword>
<protein>
    <recommendedName>
        <fullName evidence="5">Ricin B lectin domain-containing protein</fullName>
    </recommendedName>
</protein>
<dbReference type="SUPFAM" id="SSF50370">
    <property type="entry name" value="Ricin B-like lectins"/>
    <property type="match status" value="1"/>
</dbReference>
<dbReference type="Gene3D" id="2.80.10.50">
    <property type="match status" value="1"/>
</dbReference>
<organism evidence="6 7">
    <name type="scientific">Actinoplanes auranticolor</name>
    <dbReference type="NCBI Taxonomy" id="47988"/>
    <lineage>
        <taxon>Bacteria</taxon>
        <taxon>Bacillati</taxon>
        <taxon>Actinomycetota</taxon>
        <taxon>Actinomycetes</taxon>
        <taxon>Micromonosporales</taxon>
        <taxon>Micromonosporaceae</taxon>
        <taxon>Actinoplanes</taxon>
    </lineage>
</organism>
<dbReference type="InterPro" id="IPR000772">
    <property type="entry name" value="Ricin_B_lectin"/>
</dbReference>
<evidence type="ECO:0000256" key="3">
    <source>
        <dbReference type="ARBA" id="ARBA00022801"/>
    </source>
</evidence>
<feature type="domain" description="Ricin B lectin" evidence="5">
    <location>
        <begin position="443"/>
        <end position="579"/>
    </location>
</feature>
<comment type="caution">
    <text evidence="6">The sequence shown here is derived from an EMBL/GenBank/DDBJ whole genome shotgun (WGS) entry which is preliminary data.</text>
</comment>
<dbReference type="EMBL" id="BOQL01000060">
    <property type="protein sequence ID" value="GIM76102.1"/>
    <property type="molecule type" value="Genomic_DNA"/>
</dbReference>
<evidence type="ECO:0000256" key="1">
    <source>
        <dbReference type="ARBA" id="ARBA00005382"/>
    </source>
</evidence>